<dbReference type="InterPro" id="IPR050812">
    <property type="entry name" value="Preph/Arog_dehydrog"/>
</dbReference>
<dbReference type="EMBL" id="LAZR01020432">
    <property type="protein sequence ID" value="KKL88902.1"/>
    <property type="molecule type" value="Genomic_DNA"/>
</dbReference>
<dbReference type="InterPro" id="IPR037161">
    <property type="entry name" value="Semialdehyde_DH-like_C"/>
</dbReference>
<dbReference type="PANTHER" id="PTHR21363:SF0">
    <property type="entry name" value="PREPHENATE DEHYDROGENASE [NADP(+)]"/>
    <property type="match status" value="1"/>
</dbReference>
<protein>
    <submittedName>
        <fullName evidence="4">Uncharacterized protein</fullName>
    </submittedName>
</protein>
<dbReference type="GO" id="GO:0006571">
    <property type="term" value="P:tyrosine biosynthetic process"/>
    <property type="evidence" value="ECO:0007669"/>
    <property type="project" value="TreeGrafter"/>
</dbReference>
<sequence>MNIEEKTTTLTLMGAGGKMGARILNNLIKTGYNLLLCEKSDQGIKAIEGQGQAVTGMKEAIPRSDFVIMAVPDAVLGKISHDVVPLMKKNATFILLDPAAAYAKEIALRDDCTFVVTHPCHPGLFTEQKTPEARADMFGGVAAEQDIVIALLQGEEEKFKVAGHLCSRMFAPVVKVHRITVEQMAILEPAMAEVVGASFVTLMKEAQDEAIRRGVPEEAASAFMLGHLKIALAIVFKSTNPFSDAAYRAIKYGREQIFKENWLDVFNEESIREVLQRMLHPDD</sequence>
<accession>A0A0F9INU2</accession>
<feature type="domain" description="KARI N-terminal Rossmann" evidence="2">
    <location>
        <begin position="9"/>
        <end position="125"/>
    </location>
</feature>
<dbReference type="Gene3D" id="3.40.50.720">
    <property type="entry name" value="NAD(P)-binding Rossmann-like Domain"/>
    <property type="match status" value="1"/>
</dbReference>
<dbReference type="InterPro" id="IPR036291">
    <property type="entry name" value="NAD(P)-bd_dom_sf"/>
</dbReference>
<gene>
    <name evidence="4" type="ORF">LCGC14_1920070</name>
</gene>
<evidence type="ECO:0000259" key="2">
    <source>
        <dbReference type="Pfam" id="PF07991"/>
    </source>
</evidence>
<dbReference type="InterPro" id="IPR013116">
    <property type="entry name" value="KARI_N"/>
</dbReference>
<dbReference type="SUPFAM" id="SSF51735">
    <property type="entry name" value="NAD(P)-binding Rossmann-fold domains"/>
    <property type="match status" value="1"/>
</dbReference>
<evidence type="ECO:0000313" key="4">
    <source>
        <dbReference type="EMBL" id="KKL88902.1"/>
    </source>
</evidence>
<dbReference type="GO" id="GO:0008977">
    <property type="term" value="F:prephenate dehydrogenase (NAD+) activity"/>
    <property type="evidence" value="ECO:0007669"/>
    <property type="project" value="TreeGrafter"/>
</dbReference>
<reference evidence="4" key="1">
    <citation type="journal article" date="2015" name="Nature">
        <title>Complex archaea that bridge the gap between prokaryotes and eukaryotes.</title>
        <authorList>
            <person name="Spang A."/>
            <person name="Saw J.H."/>
            <person name="Jorgensen S.L."/>
            <person name="Zaremba-Niedzwiedzka K."/>
            <person name="Martijn J."/>
            <person name="Lind A.E."/>
            <person name="van Eijk R."/>
            <person name="Schleper C."/>
            <person name="Guy L."/>
            <person name="Ettema T.J."/>
        </authorList>
    </citation>
    <scope>NUCLEOTIDE SEQUENCE</scope>
</reference>
<comment type="caution">
    <text evidence="4">The sequence shown here is derived from an EMBL/GenBank/DDBJ whole genome shotgun (WGS) entry which is preliminary data.</text>
</comment>
<evidence type="ECO:0000259" key="3">
    <source>
        <dbReference type="Pfam" id="PF16896"/>
    </source>
</evidence>
<dbReference type="Pfam" id="PF16896">
    <property type="entry name" value="PGDH_C"/>
    <property type="match status" value="1"/>
</dbReference>
<keyword evidence="1" id="KW-0560">Oxidoreductase</keyword>
<dbReference type="AlphaFoldDB" id="A0A0F9INU2"/>
<proteinExistence type="predicted"/>
<dbReference type="Pfam" id="PF07991">
    <property type="entry name" value="KARI_N"/>
    <property type="match status" value="1"/>
</dbReference>
<evidence type="ECO:0000256" key="1">
    <source>
        <dbReference type="ARBA" id="ARBA00023002"/>
    </source>
</evidence>
<dbReference type="Gene3D" id="1.10.3640.10">
    <property type="entry name" value="Semialdehyde dehydrogenase-like, C-terminal"/>
    <property type="match status" value="1"/>
</dbReference>
<dbReference type="PANTHER" id="PTHR21363">
    <property type="entry name" value="PREPHENATE DEHYDROGENASE"/>
    <property type="match status" value="1"/>
</dbReference>
<dbReference type="InterPro" id="IPR031663">
    <property type="entry name" value="PGDH_C"/>
</dbReference>
<name>A0A0F9INU2_9ZZZZ</name>
<dbReference type="GO" id="GO:0070403">
    <property type="term" value="F:NAD+ binding"/>
    <property type="evidence" value="ECO:0007669"/>
    <property type="project" value="TreeGrafter"/>
</dbReference>
<organism evidence="4">
    <name type="scientific">marine sediment metagenome</name>
    <dbReference type="NCBI Taxonomy" id="412755"/>
    <lineage>
        <taxon>unclassified sequences</taxon>
        <taxon>metagenomes</taxon>
        <taxon>ecological metagenomes</taxon>
    </lineage>
</organism>
<feature type="domain" description="Phosphogluconate dehydrogenase (decarboxylating) C-terminal" evidence="3">
    <location>
        <begin position="127"/>
        <end position="278"/>
    </location>
</feature>